<keyword evidence="1" id="KW-0812">Transmembrane</keyword>
<dbReference type="InterPro" id="IPR003675">
    <property type="entry name" value="Rce1/LyrA-like_dom"/>
</dbReference>
<feature type="transmembrane region" description="Helical" evidence="1">
    <location>
        <begin position="38"/>
        <end position="58"/>
    </location>
</feature>
<accession>A0A1H0DPZ6</accession>
<evidence type="ECO:0000256" key="1">
    <source>
        <dbReference type="SAM" id="Phobius"/>
    </source>
</evidence>
<proteinExistence type="predicted"/>
<dbReference type="GO" id="GO:0080120">
    <property type="term" value="P:CAAX-box protein maturation"/>
    <property type="evidence" value="ECO:0007669"/>
    <property type="project" value="UniProtKB-ARBA"/>
</dbReference>
<dbReference type="PANTHER" id="PTHR39430:SF1">
    <property type="entry name" value="PROTEASE"/>
    <property type="match status" value="1"/>
</dbReference>
<keyword evidence="4" id="KW-1185">Reference proteome</keyword>
<feature type="transmembrane region" description="Helical" evidence="1">
    <location>
        <begin position="208"/>
        <end position="228"/>
    </location>
</feature>
<feature type="transmembrane region" description="Helical" evidence="1">
    <location>
        <begin position="151"/>
        <end position="170"/>
    </location>
</feature>
<evidence type="ECO:0000259" key="2">
    <source>
        <dbReference type="Pfam" id="PF02517"/>
    </source>
</evidence>
<evidence type="ECO:0000313" key="4">
    <source>
        <dbReference type="Proteomes" id="UP000198541"/>
    </source>
</evidence>
<dbReference type="AlphaFoldDB" id="A0A1H0DPZ6"/>
<dbReference type="STRING" id="332524.SAMN04487766_11094"/>
<gene>
    <name evidence="3" type="ORF">SAMN05216355_11171</name>
</gene>
<dbReference type="EMBL" id="FNIM01000011">
    <property type="protein sequence ID" value="SDN72225.1"/>
    <property type="molecule type" value="Genomic_DNA"/>
</dbReference>
<dbReference type="GO" id="GO:0004175">
    <property type="term" value="F:endopeptidase activity"/>
    <property type="evidence" value="ECO:0007669"/>
    <property type="project" value="UniProtKB-ARBA"/>
</dbReference>
<dbReference type="Pfam" id="PF02517">
    <property type="entry name" value="Rce1-like"/>
    <property type="match status" value="1"/>
</dbReference>
<feature type="domain" description="CAAX prenyl protease 2/Lysostaphin resistance protein A-like" evidence="2">
    <location>
        <begin position="153"/>
        <end position="245"/>
    </location>
</feature>
<feature type="transmembrane region" description="Helical" evidence="1">
    <location>
        <begin position="284"/>
        <end position="302"/>
    </location>
</feature>
<keyword evidence="1" id="KW-0472">Membrane</keyword>
<feature type="transmembrane region" description="Helical" evidence="1">
    <location>
        <begin position="182"/>
        <end position="202"/>
    </location>
</feature>
<feature type="transmembrane region" description="Helical" evidence="1">
    <location>
        <begin position="78"/>
        <end position="97"/>
    </location>
</feature>
<feature type="transmembrane region" description="Helical" evidence="1">
    <location>
        <begin position="118"/>
        <end position="139"/>
    </location>
</feature>
<name>A0A1H0DPZ6_9ACTO</name>
<dbReference type="RefSeq" id="WP_092536909.1">
    <property type="nucleotide sequence ID" value="NZ_FNIM01000011.1"/>
</dbReference>
<evidence type="ECO:0000313" key="3">
    <source>
        <dbReference type="EMBL" id="SDN72225.1"/>
    </source>
</evidence>
<dbReference type="PANTHER" id="PTHR39430">
    <property type="entry name" value="MEMBRANE-ASSOCIATED PROTEASE-RELATED"/>
    <property type="match status" value="1"/>
</dbReference>
<keyword evidence="1" id="KW-1133">Transmembrane helix</keyword>
<dbReference type="Proteomes" id="UP000198541">
    <property type="component" value="Unassembled WGS sequence"/>
</dbReference>
<organism evidence="3 4">
    <name type="scientific">Actinomyces ruminicola</name>
    <dbReference type="NCBI Taxonomy" id="332524"/>
    <lineage>
        <taxon>Bacteria</taxon>
        <taxon>Bacillati</taxon>
        <taxon>Actinomycetota</taxon>
        <taxon>Actinomycetes</taxon>
        <taxon>Actinomycetales</taxon>
        <taxon>Actinomycetaceae</taxon>
        <taxon>Actinomyces</taxon>
    </lineage>
</organism>
<protein>
    <recommendedName>
        <fullName evidence="2">CAAX prenyl protease 2/Lysostaphin resistance protein A-like domain-containing protein</fullName>
    </recommendedName>
</protein>
<reference evidence="4" key="1">
    <citation type="submission" date="2016-10" db="EMBL/GenBank/DDBJ databases">
        <authorList>
            <person name="Varghese N."/>
            <person name="Submissions S."/>
        </authorList>
    </citation>
    <scope>NUCLEOTIDE SEQUENCE [LARGE SCALE GENOMIC DNA]</scope>
    <source>
        <strain evidence="4">DSM 27982</strain>
    </source>
</reference>
<sequence length="317" mass="33342">MSSGAFAALDRMLPVVLPQARSAPAAARRWGWQLLTGFLALIVSRVAILVTAVIAAVISGRRIEAGRLLEYLFNDPVIFLIGSAVSALVAVAGYWTLMRWIRGATVTELAGPGKLHEFMVGMALGTLLMTVVVAVLAVIGCYRVTVLGWDAGILIGAASGLAAGFVEEILFRGVLLRLLEQWLGTGWALALTAVLFGAAHITNPEASAFGAVAIMLEAGILLGACYLVTRRLWLAFGTHVAWNFVQGGIFGSDVSGTGMGRGLFEARFTGPELLTGGDMGIEGSLVAVLVCTAAGVALLLVARRRGLLLRRQRAQAQ</sequence>